<feature type="domain" description="Sulfotransferase" evidence="4">
    <location>
        <begin position="91"/>
        <end position="353"/>
    </location>
</feature>
<sequence length="360" mass="41750">MKLSQLASKFPLNTIMGSSDFAHLREIELRGGGQEPSDEKELSQECKDLLLSLPKEKGWRSHYLYLFHDFWCSGNEIQSINTFTNNFQAKDTDVVVASILKSGTTWLKALTFSILYRQRFTSFENHPLLTSNPHQLVPIFEFGLYGEMKNQLPHPSNMIEPRLFSTHIPFHALVKSIKELSNCRIIYICRNPFDTFVSYWNFANNVKPKDLPMLTLEEAFEKYIKGIYDFGPWWNHTLGYWKESIARPDKVLFLKYEDLKEDVNFHVKRVAEFLGCPFTQEEESNGVIESIIKLCSFQKMKDLEVNKSGALSKTMKNKYFFRKAEIGDWKNYLSSSMVEKFSEVIETELSGSGLSFKVQS</sequence>
<evidence type="ECO:0000313" key="6">
    <source>
        <dbReference type="Proteomes" id="UP001367508"/>
    </source>
</evidence>
<evidence type="ECO:0000313" key="5">
    <source>
        <dbReference type="EMBL" id="KAK7314098.1"/>
    </source>
</evidence>
<dbReference type="AlphaFoldDB" id="A0AAN9KD67"/>
<reference evidence="5 6" key="1">
    <citation type="submission" date="2024-01" db="EMBL/GenBank/DDBJ databases">
        <title>The genomes of 5 underutilized Papilionoideae crops provide insights into root nodulation and disease resistanc.</title>
        <authorList>
            <person name="Jiang F."/>
        </authorList>
    </citation>
    <scope>NUCLEOTIDE SEQUENCE [LARGE SCALE GENOMIC DNA]</scope>
    <source>
        <strain evidence="5">LVBAO_FW01</strain>
        <tissue evidence="5">Leaves</tissue>
    </source>
</reference>
<dbReference type="InterPro" id="IPR000863">
    <property type="entry name" value="Sulfotransferase_dom"/>
</dbReference>
<keyword evidence="6" id="KW-1185">Reference proteome</keyword>
<proteinExistence type="inferred from homology"/>
<organism evidence="5 6">
    <name type="scientific">Canavalia gladiata</name>
    <name type="common">Sword bean</name>
    <name type="synonym">Dolichos gladiatus</name>
    <dbReference type="NCBI Taxonomy" id="3824"/>
    <lineage>
        <taxon>Eukaryota</taxon>
        <taxon>Viridiplantae</taxon>
        <taxon>Streptophyta</taxon>
        <taxon>Embryophyta</taxon>
        <taxon>Tracheophyta</taxon>
        <taxon>Spermatophyta</taxon>
        <taxon>Magnoliopsida</taxon>
        <taxon>eudicotyledons</taxon>
        <taxon>Gunneridae</taxon>
        <taxon>Pentapetalae</taxon>
        <taxon>rosids</taxon>
        <taxon>fabids</taxon>
        <taxon>Fabales</taxon>
        <taxon>Fabaceae</taxon>
        <taxon>Papilionoideae</taxon>
        <taxon>50 kb inversion clade</taxon>
        <taxon>NPAAA clade</taxon>
        <taxon>indigoferoid/millettioid clade</taxon>
        <taxon>Phaseoleae</taxon>
        <taxon>Canavalia</taxon>
    </lineage>
</organism>
<accession>A0AAN9KD67</accession>
<evidence type="ECO:0000256" key="2">
    <source>
        <dbReference type="ARBA" id="ARBA00022679"/>
    </source>
</evidence>
<evidence type="ECO:0000256" key="3">
    <source>
        <dbReference type="RuleBase" id="RU361155"/>
    </source>
</evidence>
<dbReference type="SUPFAM" id="SSF52540">
    <property type="entry name" value="P-loop containing nucleoside triphosphate hydrolases"/>
    <property type="match status" value="1"/>
</dbReference>
<dbReference type="Pfam" id="PF00685">
    <property type="entry name" value="Sulfotransfer_1"/>
    <property type="match status" value="1"/>
</dbReference>
<name>A0AAN9KD67_CANGL</name>
<gene>
    <name evidence="5" type="ORF">VNO77_39308</name>
</gene>
<dbReference type="Gene3D" id="3.40.50.300">
    <property type="entry name" value="P-loop containing nucleotide triphosphate hydrolases"/>
    <property type="match status" value="1"/>
</dbReference>
<comment type="caution">
    <text evidence="5">The sequence shown here is derived from an EMBL/GenBank/DDBJ whole genome shotgun (WGS) entry which is preliminary data.</text>
</comment>
<dbReference type="GO" id="GO:0008146">
    <property type="term" value="F:sulfotransferase activity"/>
    <property type="evidence" value="ECO:0007669"/>
    <property type="project" value="InterPro"/>
</dbReference>
<dbReference type="PANTHER" id="PTHR11783">
    <property type="entry name" value="SULFOTRANSFERASE SULT"/>
    <property type="match status" value="1"/>
</dbReference>
<protein>
    <recommendedName>
        <fullName evidence="3">Sulfotransferase</fullName>
        <ecNumber evidence="3">2.8.2.-</ecNumber>
    </recommendedName>
</protein>
<dbReference type="Proteomes" id="UP001367508">
    <property type="component" value="Unassembled WGS sequence"/>
</dbReference>
<evidence type="ECO:0000259" key="4">
    <source>
        <dbReference type="Pfam" id="PF00685"/>
    </source>
</evidence>
<keyword evidence="2 3" id="KW-0808">Transferase</keyword>
<evidence type="ECO:0000256" key="1">
    <source>
        <dbReference type="ARBA" id="ARBA00005771"/>
    </source>
</evidence>
<dbReference type="EC" id="2.8.2.-" evidence="3"/>
<comment type="similarity">
    <text evidence="1 3">Belongs to the sulfotransferase 1 family.</text>
</comment>
<dbReference type="InterPro" id="IPR027417">
    <property type="entry name" value="P-loop_NTPase"/>
</dbReference>
<dbReference type="EMBL" id="JAYMYQ010000009">
    <property type="protein sequence ID" value="KAK7314098.1"/>
    <property type="molecule type" value="Genomic_DNA"/>
</dbReference>